<dbReference type="FunFam" id="2.60.40.60:FF:000005">
    <property type="entry name" value="Protocadherin 9"/>
    <property type="match status" value="1"/>
</dbReference>
<evidence type="ECO:0000256" key="8">
    <source>
        <dbReference type="ARBA" id="ARBA00022989"/>
    </source>
</evidence>
<feature type="domain" description="Cadherin" evidence="14">
    <location>
        <begin position="566"/>
        <end position="669"/>
    </location>
</feature>
<evidence type="ECO:0000256" key="7">
    <source>
        <dbReference type="ARBA" id="ARBA00022889"/>
    </source>
</evidence>
<feature type="domain" description="Cadherin" evidence="14">
    <location>
        <begin position="462"/>
        <end position="565"/>
    </location>
</feature>
<keyword evidence="3 13" id="KW-0812">Transmembrane</keyword>
<dbReference type="FunFam" id="2.60.40.60:FF:000092">
    <property type="entry name" value="Protocadherin 8"/>
    <property type="match status" value="1"/>
</dbReference>
<evidence type="ECO:0000259" key="14">
    <source>
        <dbReference type="PROSITE" id="PS50268"/>
    </source>
</evidence>
<sequence length="919" mass="101988">MASTVLSTGYLLMWGAILVYGIPQIQVHVSVIEEILAPNSLIKDIMDEPAIRKQLLTADRNYVHFRYLSAEPEGFSVDPSGLLRTTAWIDRDQICPNKIVCNVELDLAMQPSQYFTLVKVIISIQDINDHVPHFFRSEVSHVFSESTRIGTSFVLPEVTDPDSPQYSVKMIFLQPPTDQFQLITKSKANGKNELRLLLKSSLDRESVPEYHLQVVALDGGDPSQSGSLNITIVVADANDNHPIFDQNTYEVTLPENVPSGYSLLPVSANDLDTGLNGRIVYAWSRDTAAGHGRIFHIDSDTGVITVKGSVDYEKASIMFLTVEARDCGADPIPASALVVVHVLDVNDHAPDILVHTLGGPGVQEATVLESAATGTFVARVVVHDEDSSDNGRYNCSLDEEHFVLDVLGSDFLITTRGALDREERAEYTLAVRCWDFGIPILESVAIIHVLVGDVNDNSPRFTQTSYVAQIAENNPAKTRLIQISATDRDKGENAEIRYEIHGQESKLFTIDPDNGVIQTAVSLDREVQSIYQIRILAKDNGQTPQSVSTLLTIHVIDTNDEGPRFTNRHYVFRIYENQDPGTVVGFVEASDPDSADFAQHTYRLEADPYSPFVIDSNSGRITTTAILDREERIRYGMRIVAMDTSDPYYSSSVSVTVSVLDKNDNPPKFTFPTINNNTIYIGNNIPVGYIITKVHADDPDDGDDDERGTVNYDLIHSDPDQSYFVLDRHTGVVTVASSLQHLDNATFRLTLKAGDNGAVTMSTSATLSIVVDESFSLPMMNDPEILMSNFIIVIIVACVSAIIAVVLIVAIFIICQKRFHDNRDDRYKCPVESLKALTTDREPSENLDDKDIKKIKREPDKKRRPVARLSLSDRLEQDGRGHVTATFVVSLEHMVHLSSAENVWYICRQLRAYGISVIS</sequence>
<keyword evidence="16" id="KW-1185">Reference proteome</keyword>
<comment type="caution">
    <text evidence="15">The sequence shown here is derived from an EMBL/GenBank/DDBJ whole genome shotgun (WGS) entry which is preliminary data.</text>
</comment>
<dbReference type="PROSITE" id="PS00232">
    <property type="entry name" value="CADHERIN_1"/>
    <property type="match status" value="4"/>
</dbReference>
<evidence type="ECO:0000256" key="5">
    <source>
        <dbReference type="ARBA" id="ARBA00022737"/>
    </source>
</evidence>
<feature type="domain" description="Cadherin" evidence="14">
    <location>
        <begin position="245"/>
        <end position="352"/>
    </location>
</feature>
<dbReference type="Gene3D" id="2.60.40.60">
    <property type="entry name" value="Cadherins"/>
    <property type="match status" value="7"/>
</dbReference>
<dbReference type="InterPro" id="IPR050174">
    <property type="entry name" value="Protocadherin/Cadherin-CA"/>
</dbReference>
<keyword evidence="8 13" id="KW-1133">Transmembrane helix</keyword>
<dbReference type="PROSITE" id="PS50268">
    <property type="entry name" value="CADHERIN_2"/>
    <property type="match status" value="7"/>
</dbReference>
<feature type="domain" description="Cadherin" evidence="14">
    <location>
        <begin position="673"/>
        <end position="785"/>
    </location>
</feature>
<dbReference type="GO" id="GO:0005509">
    <property type="term" value="F:calcium ion binding"/>
    <property type="evidence" value="ECO:0007669"/>
    <property type="project" value="UniProtKB-UniRule"/>
</dbReference>
<organism evidence="15 16">
    <name type="scientific">Paralvinella palmiformis</name>
    <dbReference type="NCBI Taxonomy" id="53620"/>
    <lineage>
        <taxon>Eukaryota</taxon>
        <taxon>Metazoa</taxon>
        <taxon>Spiralia</taxon>
        <taxon>Lophotrochozoa</taxon>
        <taxon>Annelida</taxon>
        <taxon>Polychaeta</taxon>
        <taxon>Sedentaria</taxon>
        <taxon>Canalipalpata</taxon>
        <taxon>Terebellida</taxon>
        <taxon>Terebelliformia</taxon>
        <taxon>Alvinellidae</taxon>
        <taxon>Paralvinella</taxon>
    </lineage>
</organism>
<evidence type="ECO:0000256" key="4">
    <source>
        <dbReference type="ARBA" id="ARBA00022729"/>
    </source>
</evidence>
<evidence type="ECO:0000256" key="12">
    <source>
        <dbReference type="PROSITE-ProRule" id="PRU00043"/>
    </source>
</evidence>
<feature type="domain" description="Cadherin" evidence="14">
    <location>
        <begin position="47"/>
        <end position="134"/>
    </location>
</feature>
<feature type="domain" description="Cadherin" evidence="14">
    <location>
        <begin position="143"/>
        <end position="244"/>
    </location>
</feature>
<dbReference type="FunFam" id="2.60.40.60:FF:000002">
    <property type="entry name" value="Protocadherin alpha 2"/>
    <property type="match status" value="1"/>
</dbReference>
<dbReference type="PANTHER" id="PTHR24028:SF146">
    <property type="entry name" value="CADHERIN 96CB, ISOFORM D-RELATED"/>
    <property type="match status" value="1"/>
</dbReference>
<dbReference type="FunFam" id="2.60.40.60:FF:000007">
    <property type="entry name" value="Protocadherin alpha 2"/>
    <property type="match status" value="1"/>
</dbReference>
<name>A0AAD9KCE0_9ANNE</name>
<keyword evidence="9 13" id="KW-0472">Membrane</keyword>
<evidence type="ECO:0000256" key="3">
    <source>
        <dbReference type="ARBA" id="ARBA00022692"/>
    </source>
</evidence>
<keyword evidence="6 12" id="KW-0106">Calcium</keyword>
<evidence type="ECO:0000313" key="15">
    <source>
        <dbReference type="EMBL" id="KAK2169068.1"/>
    </source>
</evidence>
<reference evidence="15" key="1">
    <citation type="journal article" date="2023" name="Mol. Biol. Evol.">
        <title>Third-Generation Sequencing Reveals the Adaptive Role of the Epigenome in Three Deep-Sea Polychaetes.</title>
        <authorList>
            <person name="Perez M."/>
            <person name="Aroh O."/>
            <person name="Sun Y."/>
            <person name="Lan Y."/>
            <person name="Juniper S.K."/>
            <person name="Young C.R."/>
            <person name="Angers B."/>
            <person name="Qian P.Y."/>
        </authorList>
    </citation>
    <scope>NUCLEOTIDE SEQUENCE</scope>
    <source>
        <strain evidence="15">P08H-3</strain>
    </source>
</reference>
<dbReference type="PRINTS" id="PR00205">
    <property type="entry name" value="CADHERIN"/>
</dbReference>
<dbReference type="GO" id="GO:0005886">
    <property type="term" value="C:plasma membrane"/>
    <property type="evidence" value="ECO:0007669"/>
    <property type="project" value="UniProtKB-SubCell"/>
</dbReference>
<dbReference type="FunFam" id="2.60.40.60:FF:000020">
    <property type="entry name" value="Dachsous cadherin-related 1b"/>
    <property type="match status" value="1"/>
</dbReference>
<evidence type="ECO:0000256" key="13">
    <source>
        <dbReference type="SAM" id="Phobius"/>
    </source>
</evidence>
<proteinExistence type="predicted"/>
<dbReference type="InterPro" id="IPR020894">
    <property type="entry name" value="Cadherin_CS"/>
</dbReference>
<feature type="domain" description="Cadherin" evidence="14">
    <location>
        <begin position="359"/>
        <end position="461"/>
    </location>
</feature>
<dbReference type="AlphaFoldDB" id="A0AAD9KCE0"/>
<dbReference type="InterPro" id="IPR015919">
    <property type="entry name" value="Cadherin-like_sf"/>
</dbReference>
<keyword evidence="4" id="KW-0732">Signal</keyword>
<keyword evidence="7" id="KW-0130">Cell adhesion</keyword>
<dbReference type="Proteomes" id="UP001208570">
    <property type="component" value="Unassembled WGS sequence"/>
</dbReference>
<evidence type="ECO:0000256" key="9">
    <source>
        <dbReference type="ARBA" id="ARBA00023136"/>
    </source>
</evidence>
<keyword evidence="5" id="KW-0677">Repeat</keyword>
<protein>
    <recommendedName>
        <fullName evidence="11">Protocadherin-20</fullName>
    </recommendedName>
</protein>
<evidence type="ECO:0000256" key="1">
    <source>
        <dbReference type="ARBA" id="ARBA00004251"/>
    </source>
</evidence>
<dbReference type="EMBL" id="JAODUP010000012">
    <property type="protein sequence ID" value="KAK2169068.1"/>
    <property type="molecule type" value="Genomic_DNA"/>
</dbReference>
<evidence type="ECO:0000256" key="6">
    <source>
        <dbReference type="ARBA" id="ARBA00022837"/>
    </source>
</evidence>
<evidence type="ECO:0000256" key="11">
    <source>
        <dbReference type="ARBA" id="ARBA00072296"/>
    </source>
</evidence>
<keyword evidence="2" id="KW-1003">Cell membrane</keyword>
<evidence type="ECO:0000256" key="10">
    <source>
        <dbReference type="ARBA" id="ARBA00023180"/>
    </source>
</evidence>
<evidence type="ECO:0000313" key="16">
    <source>
        <dbReference type="Proteomes" id="UP001208570"/>
    </source>
</evidence>
<evidence type="ECO:0000256" key="2">
    <source>
        <dbReference type="ARBA" id="ARBA00022475"/>
    </source>
</evidence>
<dbReference type="Pfam" id="PF00028">
    <property type="entry name" value="Cadherin"/>
    <property type="match status" value="6"/>
</dbReference>
<comment type="subcellular location">
    <subcellularLocation>
        <location evidence="1">Cell membrane</location>
        <topology evidence="1">Single-pass type I membrane protein</topology>
    </subcellularLocation>
</comment>
<accession>A0AAD9KCE0</accession>
<keyword evidence="10" id="KW-0325">Glycoprotein</keyword>
<dbReference type="SUPFAM" id="SSF49313">
    <property type="entry name" value="Cadherin-like"/>
    <property type="match status" value="6"/>
</dbReference>
<dbReference type="GO" id="GO:0007156">
    <property type="term" value="P:homophilic cell adhesion via plasma membrane adhesion molecules"/>
    <property type="evidence" value="ECO:0007669"/>
    <property type="project" value="InterPro"/>
</dbReference>
<gene>
    <name evidence="15" type="ORF">LSH36_12g06012</name>
</gene>
<dbReference type="InterPro" id="IPR002126">
    <property type="entry name" value="Cadherin-like_dom"/>
</dbReference>
<dbReference type="CDD" id="cd11304">
    <property type="entry name" value="Cadherin_repeat"/>
    <property type="match status" value="6"/>
</dbReference>
<dbReference type="PANTHER" id="PTHR24028">
    <property type="entry name" value="CADHERIN-87A"/>
    <property type="match status" value="1"/>
</dbReference>
<feature type="transmembrane region" description="Helical" evidence="13">
    <location>
        <begin position="790"/>
        <end position="814"/>
    </location>
</feature>
<dbReference type="SMART" id="SM00112">
    <property type="entry name" value="CA"/>
    <property type="match status" value="7"/>
</dbReference>